<name>A0A553N990_TIGCA</name>
<evidence type="ECO:0000313" key="3">
    <source>
        <dbReference type="Proteomes" id="UP000318571"/>
    </source>
</evidence>
<dbReference type="AlphaFoldDB" id="A0A553N990"/>
<gene>
    <name evidence="2" type="ORF">TCAL_09137</name>
</gene>
<accession>A0A553N990</accession>
<feature type="compositionally biased region" description="Low complexity" evidence="1">
    <location>
        <begin position="26"/>
        <end position="43"/>
    </location>
</feature>
<proteinExistence type="predicted"/>
<reference evidence="2 3" key="1">
    <citation type="journal article" date="2018" name="Nat. Ecol. Evol.">
        <title>Genomic signatures of mitonuclear coevolution across populations of Tigriopus californicus.</title>
        <authorList>
            <person name="Barreto F.S."/>
            <person name="Watson E.T."/>
            <person name="Lima T.G."/>
            <person name="Willett C.S."/>
            <person name="Edmands S."/>
            <person name="Li W."/>
            <person name="Burton R.S."/>
        </authorList>
    </citation>
    <scope>NUCLEOTIDE SEQUENCE [LARGE SCALE GENOMIC DNA]</scope>
    <source>
        <strain evidence="2 3">San Diego</strain>
    </source>
</reference>
<evidence type="ECO:0000256" key="1">
    <source>
        <dbReference type="SAM" id="MobiDB-lite"/>
    </source>
</evidence>
<sequence>MSSLYPSLEDMKVDQMMKAQEGLFRPAPSTAPATAPTAPTTSSLSMADNGLPYPVENASAPVYPGLSEFMGLELSSEMIRANMPEYLAENQTPIASDDGAWVVANTPQVSC</sequence>
<feature type="region of interest" description="Disordered" evidence="1">
    <location>
        <begin position="20"/>
        <end position="49"/>
    </location>
</feature>
<evidence type="ECO:0000313" key="2">
    <source>
        <dbReference type="EMBL" id="TRY61949.1"/>
    </source>
</evidence>
<comment type="caution">
    <text evidence="2">The sequence shown here is derived from an EMBL/GenBank/DDBJ whole genome shotgun (WGS) entry which is preliminary data.</text>
</comment>
<keyword evidence="3" id="KW-1185">Reference proteome</keyword>
<organism evidence="2 3">
    <name type="scientific">Tigriopus californicus</name>
    <name type="common">Marine copepod</name>
    <dbReference type="NCBI Taxonomy" id="6832"/>
    <lineage>
        <taxon>Eukaryota</taxon>
        <taxon>Metazoa</taxon>
        <taxon>Ecdysozoa</taxon>
        <taxon>Arthropoda</taxon>
        <taxon>Crustacea</taxon>
        <taxon>Multicrustacea</taxon>
        <taxon>Hexanauplia</taxon>
        <taxon>Copepoda</taxon>
        <taxon>Harpacticoida</taxon>
        <taxon>Harpacticidae</taxon>
        <taxon>Tigriopus</taxon>
    </lineage>
</organism>
<protein>
    <submittedName>
        <fullName evidence="2">Uncharacterized protein</fullName>
    </submittedName>
</protein>
<dbReference type="EMBL" id="VCGU01000459">
    <property type="protein sequence ID" value="TRY61949.1"/>
    <property type="molecule type" value="Genomic_DNA"/>
</dbReference>
<dbReference type="Proteomes" id="UP000318571">
    <property type="component" value="Chromosome 8"/>
</dbReference>
<dbReference type="OMA" id="NMPEYLA"/>
<dbReference type="STRING" id="6832.A0A553N990"/>